<accession>A0A0I9WGM6</accession>
<protein>
    <submittedName>
        <fullName evidence="9">Uncharacterized protein</fullName>
    </submittedName>
</protein>
<evidence type="ECO:0000256" key="6">
    <source>
        <dbReference type="SAM" id="Coils"/>
    </source>
</evidence>
<dbReference type="Pfam" id="PF00877">
    <property type="entry name" value="NLPC_P60"/>
    <property type="match status" value="1"/>
</dbReference>
<dbReference type="PANTHER" id="PTHR47053:SF1">
    <property type="entry name" value="MUREIN DD-ENDOPEPTIDASE MEPH-RELATED"/>
    <property type="match status" value="1"/>
</dbReference>
<evidence type="ECO:0000256" key="1">
    <source>
        <dbReference type="ARBA" id="ARBA00007074"/>
    </source>
</evidence>
<keyword evidence="6" id="KW-0175">Coiled coil</keyword>
<evidence type="ECO:0000256" key="3">
    <source>
        <dbReference type="ARBA" id="ARBA00022729"/>
    </source>
</evidence>
<dbReference type="InterPro" id="IPR057309">
    <property type="entry name" value="PcsB_CC"/>
</dbReference>
<keyword evidence="2" id="KW-0645">Protease</keyword>
<dbReference type="PANTHER" id="PTHR47053">
    <property type="entry name" value="MUREIN DD-ENDOPEPTIDASE MEPH-RELATED"/>
    <property type="match status" value="1"/>
</dbReference>
<dbReference type="InterPro" id="IPR051202">
    <property type="entry name" value="Peptidase_C40"/>
</dbReference>
<dbReference type="SUPFAM" id="SSF54001">
    <property type="entry name" value="Cysteine proteinases"/>
    <property type="match status" value="1"/>
</dbReference>
<name>A0A0I9WGM6_9ENTE</name>
<dbReference type="Proteomes" id="UP000196074">
    <property type="component" value="Unassembled WGS sequence"/>
</dbReference>
<dbReference type="InterPro" id="IPR000064">
    <property type="entry name" value="NLP_P60_dom"/>
</dbReference>
<gene>
    <name evidence="9" type="ORF">B5E88_08745</name>
</gene>
<comment type="caution">
    <text evidence="9">The sequence shown here is derived from an EMBL/GenBank/DDBJ whole genome shotgun (WGS) entry which is preliminary data.</text>
</comment>
<feature type="region of interest" description="Disordered" evidence="7">
    <location>
        <begin position="253"/>
        <end position="291"/>
    </location>
</feature>
<dbReference type="Gene3D" id="3.90.1720.10">
    <property type="entry name" value="endopeptidase domain like (from Nostoc punctiforme)"/>
    <property type="match status" value="1"/>
</dbReference>
<proteinExistence type="inferred from homology"/>
<dbReference type="GeneID" id="60872826"/>
<evidence type="ECO:0000256" key="7">
    <source>
        <dbReference type="SAM" id="MobiDB-lite"/>
    </source>
</evidence>
<feature type="signal peptide" evidence="8">
    <location>
        <begin position="1"/>
        <end position="28"/>
    </location>
</feature>
<evidence type="ECO:0000256" key="2">
    <source>
        <dbReference type="ARBA" id="ARBA00022670"/>
    </source>
</evidence>
<evidence type="ECO:0000256" key="8">
    <source>
        <dbReference type="SAM" id="SignalP"/>
    </source>
</evidence>
<comment type="similarity">
    <text evidence="1">Belongs to the peptidase C40 family.</text>
</comment>
<evidence type="ECO:0000313" key="9">
    <source>
        <dbReference type="EMBL" id="OUQ09725.1"/>
    </source>
</evidence>
<reference evidence="10" key="1">
    <citation type="submission" date="2017-04" db="EMBL/GenBank/DDBJ databases">
        <title>Function of individual gut microbiota members based on whole genome sequencing of pure cultures obtained from chicken caecum.</title>
        <authorList>
            <person name="Medvecky M."/>
            <person name="Cejkova D."/>
            <person name="Polansky O."/>
            <person name="Karasova D."/>
            <person name="Kubasova T."/>
            <person name="Cizek A."/>
            <person name="Rychlik I."/>
        </authorList>
    </citation>
    <scope>NUCLEOTIDE SEQUENCE [LARGE SCALE GENOMIC DNA]</scope>
    <source>
        <strain evidence="10">An144</strain>
    </source>
</reference>
<evidence type="ECO:0000256" key="4">
    <source>
        <dbReference type="ARBA" id="ARBA00022801"/>
    </source>
</evidence>
<keyword evidence="4" id="KW-0378">Hydrolase</keyword>
<dbReference type="PROSITE" id="PS51935">
    <property type="entry name" value="NLPC_P60"/>
    <property type="match status" value="1"/>
</dbReference>
<dbReference type="InterPro" id="IPR038765">
    <property type="entry name" value="Papain-like_cys_pep_sf"/>
</dbReference>
<evidence type="ECO:0000313" key="10">
    <source>
        <dbReference type="Proteomes" id="UP000196074"/>
    </source>
</evidence>
<keyword evidence="5" id="KW-0788">Thiol protease</keyword>
<sequence>MVKKRLSSVVIVSTVLAGTLVAPIATFADNYDSQIEQKNSEINDLKSKQSEAQDQIDRLETSINKINKKADELLKEQSTLREETVQLQKDIEVLTERIAKREEAIRNQARDVQVNNQSSVYVKALLDATSFTDALGRLKAMTTIVNANNDLVNQQKADKKAVEDKKAENEAKQEEIAKNQATLEEQKGTLEAKQADLNVLKASLAEQQATKESEKQALAEQKAAFEAEQKRVREQQAQAAAVQQAAQQAQASASTSSNAAASTNSNAGSSSSQASSSNSASSNASSSNAGVSNVVIPSRPAPAPSGNGSAIVAEAYKHIGKPYVWGAKGPNTFDCSGFTRYVYLQVTGRDIGGWTVPQEGAGAIIPVSQAQPGDLYFWGSRGSSYHVAIALGGGSYIHAPQPGESVKVGSVAYFAPSFAVRM</sequence>
<feature type="chain" id="PRO_5039463159" evidence="8">
    <location>
        <begin position="29"/>
        <end position="422"/>
    </location>
</feature>
<dbReference type="GO" id="GO:0008234">
    <property type="term" value="F:cysteine-type peptidase activity"/>
    <property type="evidence" value="ECO:0007669"/>
    <property type="project" value="UniProtKB-KW"/>
</dbReference>
<dbReference type="EMBL" id="NFLC01000017">
    <property type="protein sequence ID" value="OUQ09725.1"/>
    <property type="molecule type" value="Genomic_DNA"/>
</dbReference>
<dbReference type="AlphaFoldDB" id="A0A0I9WGM6"/>
<evidence type="ECO:0000256" key="5">
    <source>
        <dbReference type="ARBA" id="ARBA00022807"/>
    </source>
</evidence>
<dbReference type="GO" id="GO:0006508">
    <property type="term" value="P:proteolysis"/>
    <property type="evidence" value="ECO:0007669"/>
    <property type="project" value="UniProtKB-KW"/>
</dbReference>
<dbReference type="Pfam" id="PF24568">
    <property type="entry name" value="CC_PcsB"/>
    <property type="match status" value="1"/>
</dbReference>
<feature type="coiled-coil region" evidence="6">
    <location>
        <begin position="152"/>
        <end position="252"/>
    </location>
</feature>
<keyword evidence="3 8" id="KW-0732">Signal</keyword>
<dbReference type="Gene3D" id="6.10.250.3150">
    <property type="match status" value="1"/>
</dbReference>
<dbReference type="RefSeq" id="WP_016250555.1">
    <property type="nucleotide sequence ID" value="NZ_JAKYKN010000069.1"/>
</dbReference>
<organism evidence="9 10">
    <name type="scientific">Enterococcus cecorum</name>
    <dbReference type="NCBI Taxonomy" id="44008"/>
    <lineage>
        <taxon>Bacteria</taxon>
        <taxon>Bacillati</taxon>
        <taxon>Bacillota</taxon>
        <taxon>Bacilli</taxon>
        <taxon>Lactobacillales</taxon>
        <taxon>Enterococcaceae</taxon>
        <taxon>Enterococcus</taxon>
    </lineage>
</organism>
<feature type="coiled-coil region" evidence="6">
    <location>
        <begin position="28"/>
        <end position="111"/>
    </location>
</feature>